<keyword evidence="6" id="KW-0175">Coiled coil</keyword>
<evidence type="ECO:0000256" key="3">
    <source>
        <dbReference type="ARBA" id="ARBA00023125"/>
    </source>
</evidence>
<protein>
    <recommendedName>
        <fullName evidence="12">BHLH domain-containing protein</fullName>
    </recommendedName>
</protein>
<evidence type="ECO:0000256" key="5">
    <source>
        <dbReference type="ARBA" id="ARBA00023242"/>
    </source>
</evidence>
<feature type="domain" description="ACT" evidence="9">
    <location>
        <begin position="165"/>
        <end position="242"/>
    </location>
</feature>
<dbReference type="PROSITE" id="PS51671">
    <property type="entry name" value="ACT"/>
    <property type="match status" value="1"/>
</dbReference>
<evidence type="ECO:0008006" key="12">
    <source>
        <dbReference type="Google" id="ProtNLM"/>
    </source>
</evidence>
<dbReference type="CDD" id="cd11393">
    <property type="entry name" value="bHLH_AtbHLH_like"/>
    <property type="match status" value="1"/>
</dbReference>
<dbReference type="Proteomes" id="UP000737018">
    <property type="component" value="Unassembled WGS sequence"/>
</dbReference>
<comment type="caution">
    <text evidence="10">The sequence shown here is derived from an EMBL/GenBank/DDBJ whole genome shotgun (WGS) entry which is preliminary data.</text>
</comment>
<comment type="subcellular location">
    <subcellularLocation>
        <location evidence="1">Nucleus</location>
    </subcellularLocation>
</comment>
<feature type="region of interest" description="Disordered" evidence="7">
    <location>
        <begin position="1"/>
        <end position="36"/>
    </location>
</feature>
<evidence type="ECO:0000313" key="11">
    <source>
        <dbReference type="Proteomes" id="UP000737018"/>
    </source>
</evidence>
<dbReference type="SUPFAM" id="SSF55021">
    <property type="entry name" value="ACT-like"/>
    <property type="match status" value="1"/>
</dbReference>
<dbReference type="GO" id="GO:0003700">
    <property type="term" value="F:DNA-binding transcription factor activity"/>
    <property type="evidence" value="ECO:0007669"/>
    <property type="project" value="InterPro"/>
</dbReference>
<dbReference type="GO" id="GO:0009960">
    <property type="term" value="P:endosperm development"/>
    <property type="evidence" value="ECO:0007669"/>
    <property type="project" value="InterPro"/>
</dbReference>
<evidence type="ECO:0000259" key="9">
    <source>
        <dbReference type="PROSITE" id="PS51671"/>
    </source>
</evidence>
<keyword evidence="3" id="KW-0238">DNA-binding</keyword>
<dbReference type="GO" id="GO:0005634">
    <property type="term" value="C:nucleus"/>
    <property type="evidence" value="ECO:0007669"/>
    <property type="project" value="UniProtKB-SubCell"/>
</dbReference>
<dbReference type="InterPro" id="IPR036638">
    <property type="entry name" value="HLH_DNA-bd_sf"/>
</dbReference>
<gene>
    <name evidence="10" type="ORF">CMV_021758</name>
</gene>
<keyword evidence="11" id="KW-1185">Reference proteome</keyword>
<name>A0A8J4QXI6_9ROSI</name>
<dbReference type="OrthoDB" id="690068at2759"/>
<dbReference type="Gene3D" id="4.10.280.10">
    <property type="entry name" value="Helix-loop-helix DNA-binding domain"/>
    <property type="match status" value="1"/>
</dbReference>
<dbReference type="Pfam" id="PF22754">
    <property type="entry name" value="bHLH-TF_ACT-like_plant"/>
    <property type="match status" value="1"/>
</dbReference>
<evidence type="ECO:0000256" key="2">
    <source>
        <dbReference type="ARBA" id="ARBA00023015"/>
    </source>
</evidence>
<feature type="coiled-coil region" evidence="6">
    <location>
        <begin position="68"/>
        <end position="95"/>
    </location>
</feature>
<dbReference type="PANTHER" id="PTHR46772">
    <property type="entry name" value="BHLH DOMAIN-CONTAINING PROTEIN"/>
    <property type="match status" value="1"/>
</dbReference>
<feature type="compositionally biased region" description="Basic and acidic residues" evidence="7">
    <location>
        <begin position="27"/>
        <end position="36"/>
    </location>
</feature>
<evidence type="ECO:0000256" key="6">
    <source>
        <dbReference type="SAM" id="Coils"/>
    </source>
</evidence>
<evidence type="ECO:0000256" key="4">
    <source>
        <dbReference type="ARBA" id="ARBA00023163"/>
    </source>
</evidence>
<organism evidence="10 11">
    <name type="scientific">Castanea mollissima</name>
    <name type="common">Chinese chestnut</name>
    <dbReference type="NCBI Taxonomy" id="60419"/>
    <lineage>
        <taxon>Eukaryota</taxon>
        <taxon>Viridiplantae</taxon>
        <taxon>Streptophyta</taxon>
        <taxon>Embryophyta</taxon>
        <taxon>Tracheophyta</taxon>
        <taxon>Spermatophyta</taxon>
        <taxon>Magnoliopsida</taxon>
        <taxon>eudicotyledons</taxon>
        <taxon>Gunneridae</taxon>
        <taxon>Pentapetalae</taxon>
        <taxon>rosids</taxon>
        <taxon>fabids</taxon>
        <taxon>Fagales</taxon>
        <taxon>Fagaceae</taxon>
        <taxon>Castanea</taxon>
    </lineage>
</organism>
<dbReference type="InterPro" id="IPR002912">
    <property type="entry name" value="ACT_dom"/>
</dbReference>
<dbReference type="AlphaFoldDB" id="A0A8J4QXI6"/>
<keyword evidence="2" id="KW-0805">Transcription regulation</keyword>
<evidence type="ECO:0000259" key="8">
    <source>
        <dbReference type="PROSITE" id="PS50888"/>
    </source>
</evidence>
<evidence type="ECO:0000313" key="10">
    <source>
        <dbReference type="EMBL" id="KAF3952711.1"/>
    </source>
</evidence>
<sequence length="242" mass="27271">MEEEKEVLVGRKRNRRSGKAEGGGGGESEHETRIRTERQRRKKMSNMFSSLHALLPQLPDKVDKSTIVNEAVKYIKTLEHTLQTLQKQRIEKLQNGMIVEYEAPLMITSQAEQLKLKEEFLANKESSKNFSMSAKTCQSLLIPPCFQTWSSPNVVLNLCGSDDAQISVCSLRKPGLLATIFEILEKHNLDVVSAHISSDNCRSLYMIHAHAGGASDEYSEAFSVEEMFKLAVGEMNLWLLSR</sequence>
<dbReference type="GO" id="GO:0003677">
    <property type="term" value="F:DNA binding"/>
    <property type="evidence" value="ECO:0007669"/>
    <property type="project" value="UniProtKB-KW"/>
</dbReference>
<dbReference type="SMART" id="SM00353">
    <property type="entry name" value="HLH"/>
    <property type="match status" value="1"/>
</dbReference>
<dbReference type="InterPro" id="IPR045865">
    <property type="entry name" value="ACT-like_dom_sf"/>
</dbReference>
<proteinExistence type="predicted"/>
<dbReference type="InterPro" id="IPR054502">
    <property type="entry name" value="bHLH-TF_ACT-like_plant"/>
</dbReference>
<dbReference type="EMBL" id="JRKL02004383">
    <property type="protein sequence ID" value="KAF3952711.1"/>
    <property type="molecule type" value="Genomic_DNA"/>
</dbReference>
<keyword evidence="5" id="KW-0539">Nucleus</keyword>
<dbReference type="PROSITE" id="PS50888">
    <property type="entry name" value="BHLH"/>
    <property type="match status" value="1"/>
</dbReference>
<dbReference type="SUPFAM" id="SSF47459">
    <property type="entry name" value="HLH, helix-loop-helix DNA-binding domain"/>
    <property type="match status" value="1"/>
</dbReference>
<evidence type="ECO:0000256" key="7">
    <source>
        <dbReference type="SAM" id="MobiDB-lite"/>
    </source>
</evidence>
<dbReference type="GO" id="GO:0046983">
    <property type="term" value="F:protein dimerization activity"/>
    <property type="evidence" value="ECO:0007669"/>
    <property type="project" value="InterPro"/>
</dbReference>
<reference evidence="10" key="1">
    <citation type="submission" date="2020-03" db="EMBL/GenBank/DDBJ databases">
        <title>Castanea mollissima Vanexum genome sequencing.</title>
        <authorList>
            <person name="Staton M."/>
        </authorList>
    </citation>
    <scope>NUCLEOTIDE SEQUENCE</scope>
    <source>
        <tissue evidence="10">Leaf</tissue>
    </source>
</reference>
<dbReference type="PANTHER" id="PTHR46772:SF2">
    <property type="entry name" value="BHLH DOMAIN-CONTAINING PROTEIN"/>
    <property type="match status" value="1"/>
</dbReference>
<evidence type="ECO:0000256" key="1">
    <source>
        <dbReference type="ARBA" id="ARBA00004123"/>
    </source>
</evidence>
<dbReference type="CDD" id="cd04873">
    <property type="entry name" value="ACT_UUR-ACR-like"/>
    <property type="match status" value="1"/>
</dbReference>
<dbReference type="InterPro" id="IPR044278">
    <property type="entry name" value="BHLH95-like"/>
</dbReference>
<feature type="domain" description="BHLH" evidence="8">
    <location>
        <begin position="28"/>
        <end position="78"/>
    </location>
</feature>
<dbReference type="InterPro" id="IPR011598">
    <property type="entry name" value="bHLH_dom"/>
</dbReference>
<accession>A0A8J4QXI6</accession>
<dbReference type="InterPro" id="IPR045239">
    <property type="entry name" value="bHLH95_bHLH"/>
</dbReference>
<dbReference type="Pfam" id="PF00010">
    <property type="entry name" value="HLH"/>
    <property type="match status" value="1"/>
</dbReference>
<keyword evidence="4" id="KW-0804">Transcription</keyword>